<comment type="subcellular location">
    <subcellularLocation>
        <location evidence="1">Mitochondrion inner membrane</location>
        <topology evidence="1">Multi-pass membrane protein</topology>
    </subcellularLocation>
</comment>
<feature type="repeat" description="Solcar" evidence="15">
    <location>
        <begin position="539"/>
        <end position="627"/>
    </location>
</feature>
<keyword evidence="10 15" id="KW-0472">Membrane</keyword>
<gene>
    <name evidence="17" type="ORF">EK21DRAFT_65721</name>
</gene>
<evidence type="ECO:0000256" key="5">
    <source>
        <dbReference type="ARBA" id="ARBA00022737"/>
    </source>
</evidence>
<dbReference type="GO" id="GO:0005743">
    <property type="term" value="C:mitochondrial inner membrane"/>
    <property type="evidence" value="ECO:0007669"/>
    <property type="project" value="UniProtKB-SubCell"/>
</dbReference>
<dbReference type="Gene3D" id="1.50.40.10">
    <property type="entry name" value="Mitochondrial carrier domain"/>
    <property type="match status" value="1"/>
</dbReference>
<dbReference type="Pfam" id="PF13202">
    <property type="entry name" value="EF-hand_5"/>
    <property type="match status" value="1"/>
</dbReference>
<dbReference type="GO" id="GO:0005313">
    <property type="term" value="F:L-glutamate transmembrane transporter activity"/>
    <property type="evidence" value="ECO:0007669"/>
    <property type="project" value="TreeGrafter"/>
</dbReference>
<protein>
    <recommendedName>
        <fullName evidence="13">Mitochondrial aspartate-glutamate transporter AGC1</fullName>
    </recommendedName>
    <alternativeName>
        <fullName evidence="14">Aspartate-glutamate carrier 1</fullName>
    </alternativeName>
</protein>
<dbReference type="InterPro" id="IPR018247">
    <property type="entry name" value="EF_Hand_1_Ca_BS"/>
</dbReference>
<evidence type="ECO:0000256" key="8">
    <source>
        <dbReference type="ARBA" id="ARBA00022989"/>
    </source>
</evidence>
<evidence type="ECO:0000256" key="11">
    <source>
        <dbReference type="ARBA" id="ARBA00038674"/>
    </source>
</evidence>
<evidence type="ECO:0000256" key="10">
    <source>
        <dbReference type="ARBA" id="ARBA00023136"/>
    </source>
</evidence>
<dbReference type="AlphaFoldDB" id="A0A9P4HB43"/>
<accession>A0A9P4HB43</accession>
<dbReference type="EMBL" id="ML978191">
    <property type="protein sequence ID" value="KAF2030365.1"/>
    <property type="molecule type" value="Genomic_DNA"/>
</dbReference>
<evidence type="ECO:0000313" key="18">
    <source>
        <dbReference type="Proteomes" id="UP000799777"/>
    </source>
</evidence>
<dbReference type="FunFam" id="1.10.238.10:FF:000552">
    <property type="entry name" value="Probable mitochondrial carrier protein ARALAR1"/>
    <property type="match status" value="1"/>
</dbReference>
<evidence type="ECO:0000256" key="15">
    <source>
        <dbReference type="PROSITE-ProRule" id="PRU00282"/>
    </source>
</evidence>
<dbReference type="SUPFAM" id="SSF47473">
    <property type="entry name" value="EF-hand"/>
    <property type="match status" value="1"/>
</dbReference>
<dbReference type="PROSITE" id="PS50920">
    <property type="entry name" value="SOLCAR"/>
    <property type="match status" value="3"/>
</dbReference>
<keyword evidence="8" id="KW-1133">Transmembrane helix</keyword>
<dbReference type="OrthoDB" id="2161at2759"/>
<proteinExistence type="inferred from homology"/>
<dbReference type="PANTHER" id="PTHR45678">
    <property type="entry name" value="MITOCHONDRIAL 2-OXODICARBOXYLATE CARRIER 1-RELATED"/>
    <property type="match status" value="1"/>
</dbReference>
<feature type="repeat" description="Solcar" evidence="15">
    <location>
        <begin position="441"/>
        <end position="529"/>
    </location>
</feature>
<evidence type="ECO:0000313" key="17">
    <source>
        <dbReference type="EMBL" id="KAF2030365.1"/>
    </source>
</evidence>
<evidence type="ECO:0000256" key="14">
    <source>
        <dbReference type="ARBA" id="ARBA00082232"/>
    </source>
</evidence>
<dbReference type="PROSITE" id="PS00018">
    <property type="entry name" value="EF_HAND_1"/>
    <property type="match status" value="2"/>
</dbReference>
<dbReference type="Proteomes" id="UP000799777">
    <property type="component" value="Unassembled WGS sequence"/>
</dbReference>
<evidence type="ECO:0000256" key="9">
    <source>
        <dbReference type="ARBA" id="ARBA00023128"/>
    </source>
</evidence>
<evidence type="ECO:0000256" key="6">
    <source>
        <dbReference type="ARBA" id="ARBA00022792"/>
    </source>
</evidence>
<dbReference type="GO" id="GO:0015183">
    <property type="term" value="F:L-aspartate transmembrane transporter activity"/>
    <property type="evidence" value="ECO:0007669"/>
    <property type="project" value="TreeGrafter"/>
</dbReference>
<evidence type="ECO:0000256" key="3">
    <source>
        <dbReference type="ARBA" id="ARBA00022448"/>
    </source>
</evidence>
<dbReference type="InterPro" id="IPR011992">
    <property type="entry name" value="EF-hand-dom_pair"/>
</dbReference>
<evidence type="ECO:0000256" key="1">
    <source>
        <dbReference type="ARBA" id="ARBA00004448"/>
    </source>
</evidence>
<keyword evidence="6" id="KW-0999">Mitochondrion inner membrane</keyword>
<sequence>MATVKEQVGEVLLGTTDEPQLSQLTRAAFMKHAQRDEESGQYYLNEDQFIDAVAPESEDYHKIKRYQYSILFAVADRDRKGKISIHDWSVFQNLLAKPDAEYEVVFRFFDKNRTGYINFDEFYETWKAHKTEDSLPFNWESEWASLYVGSKKHRHAMTYPQFAQMLRGLQGERVRQGFMHFDSDKDGFVEPEDFQRIIRETASHKLSDYLLENLPTLCNISAGSKISYANVRAFQNMIQQMDMVELIVRNATQKSTDGKITRTDFLNEAARTSRFNLYTPMEADILFHFAGLDEASGRLSLRDFARVLDPSWHMAGSLAGGAIADAGQKVFARTKSIWADILESVHHFALGSLAGAFGAFMVYPIDLVKTRMQNQRSSGVGHVLYKNSLDCAKKVIKNEGFTGLYSGVLPQLVGVAPEKAIKLTVNDLVRGKLTDKSTGFIKLPFELLAGGTAGACQVVFTNPLEIVKIRLQIQGELAKNVEGVPKRSAMWIVRNLGLVGLYKGATACLLRDVPFSAIYFPTYSHLKKDFFGESPQKSLGVLQMLTAGAIAGMPAAYLTTPCDVIKTRLQVEARKGDVVYNGLRHCAQTIWRDEGFKAFFKGGPARIMRSSPQFGFTLAGYEVLQRALPLPGHDSSDSSLEPSVGLEEATAPLPYLRSRNALKVILDLDENFGRPRLPADHKWTGIPGFSKPKA</sequence>
<dbReference type="InterPro" id="IPR002067">
    <property type="entry name" value="MCP"/>
</dbReference>
<dbReference type="Pfam" id="PF00153">
    <property type="entry name" value="Mito_carr"/>
    <property type="match status" value="3"/>
</dbReference>
<evidence type="ECO:0000256" key="7">
    <source>
        <dbReference type="ARBA" id="ARBA00022837"/>
    </source>
</evidence>
<feature type="domain" description="EF-hand" evidence="16">
    <location>
        <begin position="169"/>
        <end position="204"/>
    </location>
</feature>
<dbReference type="Gene3D" id="1.10.238.10">
    <property type="entry name" value="EF-hand"/>
    <property type="match status" value="2"/>
</dbReference>
<evidence type="ECO:0000259" key="16">
    <source>
        <dbReference type="PROSITE" id="PS50222"/>
    </source>
</evidence>
<comment type="subunit">
    <text evidence="11">Homodimer (via N-terminus).</text>
</comment>
<dbReference type="InterPro" id="IPR051028">
    <property type="entry name" value="Mito_Solute_Carrier"/>
</dbReference>
<organism evidence="17 18">
    <name type="scientific">Setomelanomma holmii</name>
    <dbReference type="NCBI Taxonomy" id="210430"/>
    <lineage>
        <taxon>Eukaryota</taxon>
        <taxon>Fungi</taxon>
        <taxon>Dikarya</taxon>
        <taxon>Ascomycota</taxon>
        <taxon>Pezizomycotina</taxon>
        <taxon>Dothideomycetes</taxon>
        <taxon>Pleosporomycetidae</taxon>
        <taxon>Pleosporales</taxon>
        <taxon>Pleosporineae</taxon>
        <taxon>Phaeosphaeriaceae</taxon>
        <taxon>Setomelanomma</taxon>
    </lineage>
</organism>
<evidence type="ECO:0000256" key="13">
    <source>
        <dbReference type="ARBA" id="ARBA00073787"/>
    </source>
</evidence>
<comment type="similarity">
    <text evidence="2">Belongs to the mitochondrial carrier (TC 2.A.29) family.</text>
</comment>
<evidence type="ECO:0000256" key="4">
    <source>
        <dbReference type="ARBA" id="ARBA00022692"/>
    </source>
</evidence>
<keyword evidence="9" id="KW-0496">Mitochondrion</keyword>
<dbReference type="CDD" id="cd00051">
    <property type="entry name" value="EFh"/>
    <property type="match status" value="1"/>
</dbReference>
<dbReference type="InterPro" id="IPR023395">
    <property type="entry name" value="MCP_dom_sf"/>
</dbReference>
<evidence type="ECO:0000256" key="2">
    <source>
        <dbReference type="ARBA" id="ARBA00006375"/>
    </source>
</evidence>
<comment type="caution">
    <text evidence="17">The sequence shown here is derived from an EMBL/GenBank/DDBJ whole genome shotgun (WGS) entry which is preliminary data.</text>
</comment>
<dbReference type="InterPro" id="IPR002048">
    <property type="entry name" value="EF_hand_dom"/>
</dbReference>
<dbReference type="FunFam" id="1.50.40.10:FF:000004">
    <property type="entry name" value="Calcium-binding mitochondrial carrier protein Aralar1"/>
    <property type="match status" value="1"/>
</dbReference>
<dbReference type="GO" id="GO:0043490">
    <property type="term" value="P:malate-aspartate shuttle"/>
    <property type="evidence" value="ECO:0007669"/>
    <property type="project" value="TreeGrafter"/>
</dbReference>
<evidence type="ECO:0000256" key="12">
    <source>
        <dbReference type="ARBA" id="ARBA00059916"/>
    </source>
</evidence>
<keyword evidence="3" id="KW-0813">Transport</keyword>
<dbReference type="InterPro" id="IPR018108">
    <property type="entry name" value="MCP_transmembrane"/>
</dbReference>
<name>A0A9P4HB43_9PLEO</name>
<dbReference type="PROSITE" id="PS50222">
    <property type="entry name" value="EF_HAND_2"/>
    <property type="match status" value="2"/>
</dbReference>
<keyword evidence="7" id="KW-0106">Calcium</keyword>
<reference evidence="17" key="1">
    <citation type="journal article" date="2020" name="Stud. Mycol.">
        <title>101 Dothideomycetes genomes: a test case for predicting lifestyles and emergence of pathogens.</title>
        <authorList>
            <person name="Haridas S."/>
            <person name="Albert R."/>
            <person name="Binder M."/>
            <person name="Bloem J."/>
            <person name="Labutti K."/>
            <person name="Salamov A."/>
            <person name="Andreopoulos B."/>
            <person name="Baker S."/>
            <person name="Barry K."/>
            <person name="Bills G."/>
            <person name="Bluhm B."/>
            <person name="Cannon C."/>
            <person name="Castanera R."/>
            <person name="Culley D."/>
            <person name="Daum C."/>
            <person name="Ezra D."/>
            <person name="Gonzalez J."/>
            <person name="Henrissat B."/>
            <person name="Kuo A."/>
            <person name="Liang C."/>
            <person name="Lipzen A."/>
            <person name="Lutzoni F."/>
            <person name="Magnuson J."/>
            <person name="Mondo S."/>
            <person name="Nolan M."/>
            <person name="Ohm R."/>
            <person name="Pangilinan J."/>
            <person name="Park H.-J."/>
            <person name="Ramirez L."/>
            <person name="Alfaro M."/>
            <person name="Sun H."/>
            <person name="Tritt A."/>
            <person name="Yoshinaga Y."/>
            <person name="Zwiers L.-H."/>
            <person name="Turgeon B."/>
            <person name="Goodwin S."/>
            <person name="Spatafora J."/>
            <person name="Crous P."/>
            <person name="Grigoriev I."/>
        </authorList>
    </citation>
    <scope>NUCLEOTIDE SEQUENCE</scope>
    <source>
        <strain evidence="17">CBS 110217</strain>
    </source>
</reference>
<feature type="repeat" description="Solcar" evidence="15">
    <location>
        <begin position="342"/>
        <end position="432"/>
    </location>
</feature>
<dbReference type="GO" id="GO:0005509">
    <property type="term" value="F:calcium ion binding"/>
    <property type="evidence" value="ECO:0007669"/>
    <property type="project" value="InterPro"/>
</dbReference>
<comment type="function">
    <text evidence="12">Calcium-dependent mitochondrial aspartate and glutamate carrier. Transport of glutamate in mitochondria is required for mitochondrial transamination reactions and ornithine synthesis. Plays also a role in malate-aspartate NADH shuttle, which is critical for growth on acetate and fatty acids.</text>
</comment>
<dbReference type="Pfam" id="PF13499">
    <property type="entry name" value="EF-hand_7"/>
    <property type="match status" value="1"/>
</dbReference>
<dbReference type="SMART" id="SM00054">
    <property type="entry name" value="EFh"/>
    <property type="match status" value="3"/>
</dbReference>
<dbReference type="PANTHER" id="PTHR45678:SF9">
    <property type="entry name" value="CALCIUM-BINDING MITOCHONDRIAL CARRIER PROTEIN ARALAR1"/>
    <property type="match status" value="1"/>
</dbReference>
<keyword evidence="5" id="KW-0677">Repeat</keyword>
<dbReference type="PRINTS" id="PR00926">
    <property type="entry name" value="MITOCARRIER"/>
</dbReference>
<dbReference type="SUPFAM" id="SSF103506">
    <property type="entry name" value="Mitochondrial carrier"/>
    <property type="match status" value="1"/>
</dbReference>
<feature type="domain" description="EF-hand" evidence="16">
    <location>
        <begin position="97"/>
        <end position="132"/>
    </location>
</feature>
<keyword evidence="18" id="KW-1185">Reference proteome</keyword>
<keyword evidence="4 15" id="KW-0812">Transmembrane</keyword>